<feature type="region of interest" description="Disordered" evidence="3">
    <location>
        <begin position="634"/>
        <end position="681"/>
    </location>
</feature>
<feature type="region of interest" description="Disordered" evidence="3">
    <location>
        <begin position="88"/>
        <end position="131"/>
    </location>
</feature>
<dbReference type="PROSITE" id="PS50168">
    <property type="entry name" value="DED"/>
    <property type="match status" value="1"/>
</dbReference>
<dbReference type="InterPro" id="IPR001875">
    <property type="entry name" value="DED_dom"/>
</dbReference>
<dbReference type="GO" id="GO:0042981">
    <property type="term" value="P:regulation of apoptotic process"/>
    <property type="evidence" value="ECO:0007669"/>
    <property type="project" value="InterPro"/>
</dbReference>
<gene>
    <name evidence="6" type="ORF">BRAFLDRAFT_85156</name>
</gene>
<dbReference type="InterPro" id="IPR011029">
    <property type="entry name" value="DEATH-like_dom_sf"/>
</dbReference>
<feature type="region of interest" description="Disordered" evidence="3">
    <location>
        <begin position="741"/>
        <end position="764"/>
    </location>
</feature>
<dbReference type="SUPFAM" id="SSF47986">
    <property type="entry name" value="DEATH domain"/>
    <property type="match status" value="1"/>
</dbReference>
<dbReference type="CDD" id="cd00045">
    <property type="entry name" value="DED"/>
    <property type="match status" value="1"/>
</dbReference>
<dbReference type="AlphaFoldDB" id="C3YF24"/>
<feature type="coiled-coil region" evidence="2">
    <location>
        <begin position="432"/>
        <end position="533"/>
    </location>
</feature>
<feature type="domain" description="C2H2-type" evidence="4">
    <location>
        <begin position="852"/>
        <end position="881"/>
    </location>
</feature>
<name>C3YF24_BRAFL</name>
<dbReference type="FunFam" id="3.30.160.60:FF:005153">
    <property type="match status" value="1"/>
</dbReference>
<reference evidence="6" key="1">
    <citation type="journal article" date="2008" name="Nature">
        <title>The amphioxus genome and the evolution of the chordate karyotype.</title>
        <authorList>
            <consortium name="US DOE Joint Genome Institute (JGI-PGF)"/>
            <person name="Putnam N.H."/>
            <person name="Butts T."/>
            <person name="Ferrier D.E.K."/>
            <person name="Furlong R.F."/>
            <person name="Hellsten U."/>
            <person name="Kawashima T."/>
            <person name="Robinson-Rechavi M."/>
            <person name="Shoguchi E."/>
            <person name="Terry A."/>
            <person name="Yu J.-K."/>
            <person name="Benito-Gutierrez E.L."/>
            <person name="Dubchak I."/>
            <person name="Garcia-Fernandez J."/>
            <person name="Gibson-Brown J.J."/>
            <person name="Grigoriev I.V."/>
            <person name="Horton A.C."/>
            <person name="de Jong P.J."/>
            <person name="Jurka J."/>
            <person name="Kapitonov V.V."/>
            <person name="Kohara Y."/>
            <person name="Kuroki Y."/>
            <person name="Lindquist E."/>
            <person name="Lucas S."/>
            <person name="Osoegawa K."/>
            <person name="Pennacchio L.A."/>
            <person name="Salamov A.A."/>
            <person name="Satou Y."/>
            <person name="Sauka-Spengler T."/>
            <person name="Schmutz J."/>
            <person name="Shin-I T."/>
            <person name="Toyoda A."/>
            <person name="Bronner-Fraser M."/>
            <person name="Fujiyama A."/>
            <person name="Holland L.Z."/>
            <person name="Holland P.W.H."/>
            <person name="Satoh N."/>
            <person name="Rokhsar D.S."/>
        </authorList>
    </citation>
    <scope>NUCLEOTIDE SEQUENCE [LARGE SCALE GENOMIC DNA]</scope>
    <source>
        <strain evidence="6">S238N-H82</strain>
        <tissue evidence="6">Testes</tissue>
    </source>
</reference>
<accession>C3YF24</accession>
<dbReference type="Pfam" id="PF01335">
    <property type="entry name" value="DED"/>
    <property type="match status" value="1"/>
</dbReference>
<evidence type="ECO:0000256" key="3">
    <source>
        <dbReference type="SAM" id="MobiDB-lite"/>
    </source>
</evidence>
<evidence type="ECO:0000313" key="6">
    <source>
        <dbReference type="EMBL" id="EEN61026.1"/>
    </source>
</evidence>
<proteinExistence type="predicted"/>
<keyword evidence="1" id="KW-0862">Zinc</keyword>
<dbReference type="GO" id="GO:0008270">
    <property type="term" value="F:zinc ion binding"/>
    <property type="evidence" value="ECO:0007669"/>
    <property type="project" value="UniProtKB-KW"/>
</dbReference>
<keyword evidence="2" id="KW-0175">Coiled coil</keyword>
<dbReference type="FunFam" id="1.10.533.10:FF:000115">
    <property type="entry name" value="Uncharacterized protein"/>
    <property type="match status" value="1"/>
</dbReference>
<evidence type="ECO:0008006" key="7">
    <source>
        <dbReference type="Google" id="ProtNLM"/>
    </source>
</evidence>
<evidence type="ECO:0000259" key="5">
    <source>
        <dbReference type="PROSITE" id="PS50168"/>
    </source>
</evidence>
<dbReference type="EMBL" id="GG666508">
    <property type="protein sequence ID" value="EEN61026.1"/>
    <property type="molecule type" value="Genomic_DNA"/>
</dbReference>
<dbReference type="Gene3D" id="3.30.160.60">
    <property type="entry name" value="Classic Zinc Finger"/>
    <property type="match status" value="1"/>
</dbReference>
<keyword evidence="1" id="KW-0863">Zinc-finger</keyword>
<protein>
    <recommendedName>
        <fullName evidence="7">C2H2-type domain-containing protein</fullName>
    </recommendedName>
</protein>
<feature type="domain" description="DED" evidence="5">
    <location>
        <begin position="5"/>
        <end position="84"/>
    </location>
</feature>
<dbReference type="Gene3D" id="1.10.533.10">
    <property type="entry name" value="Death Domain, Fas"/>
    <property type="match status" value="1"/>
</dbReference>
<sequence length="893" mass="99733">MANSPRQDLYLEISRNLEDQELTDLRNYVCGTKILPARFVQKADAHQIFNQLEKKQKLKPGDISFLTNLLRNIDRDDYAEKAEKIAENERKELNEKPNSTASQPRRRLSPTVSDDDDDDDVSGPKAKVRREAEAEPPILHIVVRIVDRVQDSVKTPKEARQWASAKKTLYTTAIKRDDTRNILKKIEPEVKTVPDLMEVVKTVKELESLGGIVVPNVTFGSLVFHLRCTDLVGLGKLWFMYKHGELDKLMHGCLTREETLQQLSAENITVKATIEAEEFRNALAYILNIPAAKGLDSTTSADLMLDLPPVDHSNITGLDLAVVSKENQSCTGLTDDISTLNLTVRQVQKALQSCKEKKDVRLETIRGQVRTAREDTEAMVRSQTRAIIGLREKDEKAQKILLEQKMEISQLQESIKPREAEIEALTAENTKLSNQVADIPELRDEVRKLKEKDETSQNVLSELRQEMQQLQSTIKTREAKIEELTAENTKLSKQVAEGHDQLERLREKEETPLKALSEQEQETQQLLETYKGNAAAQTEDQGSAKHTVEEKSQGEELMLEETQSGAEDKGQGTELEVEPNLSREVSLAVLPRLNKEELRRELEDRKDITVTTEGSQDKLMKRLCDEMVKEYSDQLASSTSLGSSTRNRPMQDASTQREETNEAAPIKVAHSGPTGTADTEPMLRATIGAKGIDDAGAGKQRDSQEMQDAVRLRVRPSMTESQNPGSWDAAGPSSIAIAKRTREQETKFGPSTPLKRSKTGEETTRKDVTMNVATTSGNTRAAEATTAKTVLSPNFATPKSGIVTGAGPGSIAIPGMPSPQRAGNNLTCPCGYKARSKSDLQQHAVQTRHKPFQCENSKCSFKTSYYQSLKKHQRTHEKKVDFISSFPGRGFHY</sequence>
<dbReference type="InParanoid" id="C3YF24"/>
<evidence type="ECO:0000256" key="1">
    <source>
        <dbReference type="PROSITE-ProRule" id="PRU00042"/>
    </source>
</evidence>
<organism>
    <name type="scientific">Branchiostoma floridae</name>
    <name type="common">Florida lancelet</name>
    <name type="synonym">Amphioxus</name>
    <dbReference type="NCBI Taxonomy" id="7739"/>
    <lineage>
        <taxon>Eukaryota</taxon>
        <taxon>Metazoa</taxon>
        <taxon>Chordata</taxon>
        <taxon>Cephalochordata</taxon>
        <taxon>Leptocardii</taxon>
        <taxon>Amphioxiformes</taxon>
        <taxon>Branchiostomatidae</taxon>
        <taxon>Branchiostoma</taxon>
    </lineage>
</organism>
<dbReference type="InterPro" id="IPR013087">
    <property type="entry name" value="Znf_C2H2_type"/>
</dbReference>
<dbReference type="PROSITE" id="PS50157">
    <property type="entry name" value="ZINC_FINGER_C2H2_2"/>
    <property type="match status" value="1"/>
</dbReference>
<evidence type="ECO:0000256" key="2">
    <source>
        <dbReference type="SAM" id="Coils"/>
    </source>
</evidence>
<dbReference type="STRING" id="7739.C3YF24"/>
<feature type="region of interest" description="Disordered" evidence="3">
    <location>
        <begin position="535"/>
        <end position="580"/>
    </location>
</feature>
<keyword evidence="1" id="KW-0479">Metal-binding</keyword>
<dbReference type="eggNOG" id="ENOG502TGGK">
    <property type="taxonomic scope" value="Eukaryota"/>
</dbReference>
<feature type="compositionally biased region" description="Polar residues" evidence="3">
    <location>
        <begin position="634"/>
        <end position="654"/>
    </location>
</feature>
<feature type="compositionally biased region" description="Basic and acidic residues" evidence="3">
    <location>
        <begin position="542"/>
        <end position="554"/>
    </location>
</feature>
<evidence type="ECO:0000259" key="4">
    <source>
        <dbReference type="PROSITE" id="PS50157"/>
    </source>
</evidence>
<dbReference type="SMART" id="SM00355">
    <property type="entry name" value="ZnF_C2H2"/>
    <property type="match status" value="2"/>
</dbReference>